<feature type="domain" description="DUF7367" evidence="1">
    <location>
        <begin position="3"/>
        <end position="102"/>
    </location>
</feature>
<dbReference type="EMBL" id="MG746602">
    <property type="protein sequence ID" value="AUO78755.1"/>
    <property type="molecule type" value="Genomic_DNA"/>
</dbReference>
<keyword evidence="3" id="KW-1185">Reference proteome</keyword>
<evidence type="ECO:0000313" key="3">
    <source>
        <dbReference type="Proteomes" id="UP000240294"/>
    </source>
</evidence>
<dbReference type="Pfam" id="PF24075">
    <property type="entry name" value="DUF7367"/>
    <property type="match status" value="1"/>
</dbReference>
<evidence type="ECO:0000259" key="1">
    <source>
        <dbReference type="Pfam" id="PF24075"/>
    </source>
</evidence>
<organism evidence="2 3">
    <name type="scientific">Klebsiella phage vB_Kpn_F48</name>
    <dbReference type="NCBI Taxonomy" id="2070028"/>
    <lineage>
        <taxon>Viruses</taxon>
        <taxon>Duplodnaviria</taxon>
        <taxon>Heunggongvirae</taxon>
        <taxon>Uroviricota</taxon>
        <taxon>Caudoviricetes</taxon>
        <taxon>Marfavirus</taxon>
        <taxon>Marfavirus F48</taxon>
    </lineage>
</organism>
<name>A0A2I6UFJ9_9CAUD</name>
<reference evidence="3" key="1">
    <citation type="submission" date="2018-01" db="EMBL/GenBank/DDBJ databases">
        <title>Direct submission.</title>
        <authorList>
            <person name="Ciacci N."/>
        </authorList>
    </citation>
    <scope>NUCLEOTIDE SEQUENCE [LARGE SCALE GENOMIC DNA]</scope>
</reference>
<evidence type="ECO:0000313" key="2">
    <source>
        <dbReference type="EMBL" id="AUO78755.1"/>
    </source>
</evidence>
<sequence>MNLVMQNNAIVNLDNIARMVMESAIRRVEFIDSDAARKKKYLLAVRNIADKIKMNQELTSVERDSTLKLIYMHREEKSTMGEMRRILAELGSTREYVQHKVVQNAKL</sequence>
<dbReference type="Proteomes" id="UP000240294">
    <property type="component" value="Genome"/>
</dbReference>
<gene>
    <name evidence="2" type="ORF">vBKpnF48_130</name>
</gene>
<protein>
    <recommendedName>
        <fullName evidence="1">DUF7367 domain-containing protein</fullName>
    </recommendedName>
</protein>
<dbReference type="InterPro" id="IPR055791">
    <property type="entry name" value="DUF7367"/>
</dbReference>
<accession>A0A2I6UFJ9</accession>
<proteinExistence type="predicted"/>